<comment type="caution">
    <text evidence="2">The sequence shown here is derived from an EMBL/GenBank/DDBJ whole genome shotgun (WGS) entry which is preliminary data.</text>
</comment>
<dbReference type="Pfam" id="PF13472">
    <property type="entry name" value="Lipase_GDSL_2"/>
    <property type="match status" value="1"/>
</dbReference>
<dbReference type="SUPFAM" id="SSF52266">
    <property type="entry name" value="SGNH hydrolase"/>
    <property type="match status" value="1"/>
</dbReference>
<evidence type="ECO:0000313" key="3">
    <source>
        <dbReference type="Proteomes" id="UP000679126"/>
    </source>
</evidence>
<proteinExistence type="predicted"/>
<organism evidence="2 3">
    <name type="scientific">Chitinophaga chungangae</name>
    <dbReference type="NCBI Taxonomy" id="2821488"/>
    <lineage>
        <taxon>Bacteria</taxon>
        <taxon>Pseudomonadati</taxon>
        <taxon>Bacteroidota</taxon>
        <taxon>Chitinophagia</taxon>
        <taxon>Chitinophagales</taxon>
        <taxon>Chitinophagaceae</taxon>
        <taxon>Chitinophaga</taxon>
    </lineage>
</organism>
<name>A0ABS3YK14_9BACT</name>
<dbReference type="EMBL" id="JAGHKP010000004">
    <property type="protein sequence ID" value="MBO9155023.1"/>
    <property type="molecule type" value="Genomic_DNA"/>
</dbReference>
<dbReference type="RefSeq" id="WP_209148142.1">
    <property type="nucleotide sequence ID" value="NZ_JAGHKP010000004.1"/>
</dbReference>
<dbReference type="Proteomes" id="UP000679126">
    <property type="component" value="Unassembled WGS sequence"/>
</dbReference>
<accession>A0ABS3YK14</accession>
<dbReference type="InterPro" id="IPR036514">
    <property type="entry name" value="SGNH_hydro_sf"/>
</dbReference>
<keyword evidence="3" id="KW-1185">Reference proteome</keyword>
<dbReference type="InterPro" id="IPR013830">
    <property type="entry name" value="SGNH_hydro"/>
</dbReference>
<reference evidence="3" key="1">
    <citation type="submission" date="2021-03" db="EMBL/GenBank/DDBJ databases">
        <title>Assistant Professor.</title>
        <authorList>
            <person name="Huq M.A."/>
        </authorList>
    </citation>
    <scope>NUCLEOTIDE SEQUENCE [LARGE SCALE GENOMIC DNA]</scope>
    <source>
        <strain evidence="3">MAH-28</strain>
    </source>
</reference>
<sequence>MPVQPKTWLALGDSYTIGEGVPLHDSYPYQALQLMRAGGHAFHAPEIVAKTGWTSDELIHHLQHNTRLLPAYDFVTLLIGVNNQYRGTSETDYAVSFEWLAKKALELTPAENITVISIPDWGVTPFAKDRDAKAIHDAIDRFNAINKEISASLGFNYTDITPVYRETGGRPESVVEDQLHPSGRVYAYWAEQVSIFLRG</sequence>
<dbReference type="Gene3D" id="3.40.50.1110">
    <property type="entry name" value="SGNH hydrolase"/>
    <property type="match status" value="1"/>
</dbReference>
<protein>
    <recommendedName>
        <fullName evidence="1">SGNH hydrolase-type esterase domain-containing protein</fullName>
    </recommendedName>
</protein>
<evidence type="ECO:0000259" key="1">
    <source>
        <dbReference type="Pfam" id="PF13472"/>
    </source>
</evidence>
<evidence type="ECO:0000313" key="2">
    <source>
        <dbReference type="EMBL" id="MBO9155023.1"/>
    </source>
</evidence>
<gene>
    <name evidence="2" type="ORF">J7I43_22535</name>
</gene>
<feature type="domain" description="SGNH hydrolase-type esterase" evidence="1">
    <location>
        <begin position="10"/>
        <end position="187"/>
    </location>
</feature>